<keyword evidence="2" id="KW-0479">Metal-binding</keyword>
<dbReference type="RefSeq" id="WP_197744534.1">
    <property type="nucleotide sequence ID" value="NZ_LR778175.1"/>
</dbReference>
<dbReference type="SUPFAM" id="SSF49503">
    <property type="entry name" value="Cupredoxins"/>
    <property type="match status" value="1"/>
</dbReference>
<comment type="subcellular location">
    <subcellularLocation>
        <location evidence="1">Cell envelope</location>
    </subcellularLocation>
</comment>
<dbReference type="GO" id="GO:0030313">
    <property type="term" value="C:cell envelope"/>
    <property type="evidence" value="ECO:0007669"/>
    <property type="project" value="UniProtKB-SubCell"/>
</dbReference>
<protein>
    <submittedName>
        <fullName evidence="6">Cytochrome c oxidase, subunit II</fullName>
        <ecNumber evidence="6">1.9.3.1</ecNumber>
    </submittedName>
</protein>
<dbReference type="GO" id="GO:0005507">
    <property type="term" value="F:copper ion binding"/>
    <property type="evidence" value="ECO:0007669"/>
    <property type="project" value="InterPro"/>
</dbReference>
<evidence type="ECO:0000256" key="1">
    <source>
        <dbReference type="ARBA" id="ARBA00004196"/>
    </source>
</evidence>
<evidence type="ECO:0000259" key="5">
    <source>
        <dbReference type="PROSITE" id="PS50857"/>
    </source>
</evidence>
<evidence type="ECO:0000313" key="6">
    <source>
        <dbReference type="EMBL" id="CAB1274373.1"/>
    </source>
</evidence>
<dbReference type="PROSITE" id="PS00078">
    <property type="entry name" value="COX2"/>
    <property type="match status" value="1"/>
</dbReference>
<dbReference type="InterPro" id="IPR008972">
    <property type="entry name" value="Cupredoxin"/>
</dbReference>
<feature type="transmembrane region" description="Helical" evidence="4">
    <location>
        <begin position="47"/>
        <end position="63"/>
    </location>
</feature>
<dbReference type="AlphaFoldDB" id="A0A7G1Q7A1"/>
<keyword evidence="4" id="KW-0812">Transmembrane</keyword>
<dbReference type="Gene3D" id="2.60.40.420">
    <property type="entry name" value="Cupredoxins - blue copper proteins"/>
    <property type="match status" value="1"/>
</dbReference>
<sequence length="175" mass="19883">MQSIAWSITLFGMVALIVVFYTVINSAKTQEDYSSFSGAWYSFRTKWFYILITLGVILTYLTLKPFPIPSQTKDYSDGAEQVVDVVGHQWYWDMSTDKIITGKPVVFKVASEDVNHGFGIYDDNLNLLGQTQAMPEYTNKLVYTFDKPGKYHILCLEYCGLAHHGMVSDFTVEAN</sequence>
<dbReference type="EMBL" id="LR778175">
    <property type="protein sequence ID" value="CAB1274373.1"/>
    <property type="molecule type" value="Genomic_DNA"/>
</dbReference>
<dbReference type="EC" id="1.9.3.1" evidence="6"/>
<evidence type="ECO:0000256" key="3">
    <source>
        <dbReference type="ARBA" id="ARBA00023008"/>
    </source>
</evidence>
<dbReference type="PROSITE" id="PS50857">
    <property type="entry name" value="COX2_CUA"/>
    <property type="match status" value="1"/>
</dbReference>
<dbReference type="GO" id="GO:0004129">
    <property type="term" value="F:cytochrome-c oxidase activity"/>
    <property type="evidence" value="ECO:0007669"/>
    <property type="project" value="InterPro"/>
</dbReference>
<feature type="domain" description="Cytochrome oxidase subunit II copper A binding" evidence="5">
    <location>
        <begin position="78"/>
        <end position="175"/>
    </location>
</feature>
<dbReference type="KEGG" id="ntg:NSCAC_0136"/>
<dbReference type="Proteomes" id="UP000516072">
    <property type="component" value="Chromosome"/>
</dbReference>
<reference evidence="6 7" key="1">
    <citation type="submission" date="2020-03" db="EMBL/GenBank/DDBJ databases">
        <authorList>
            <person name="Picone N."/>
        </authorList>
    </citation>
    <scope>NUCLEOTIDE SEQUENCE [LARGE SCALE GENOMIC DNA]</scope>
    <source>
        <strain evidence="6">NSCAC1</strain>
    </source>
</reference>
<feature type="transmembrane region" description="Helical" evidence="4">
    <location>
        <begin position="7"/>
        <end position="27"/>
    </location>
</feature>
<dbReference type="InterPro" id="IPR051403">
    <property type="entry name" value="NosZ/Cyto_c_oxidase_sub2"/>
</dbReference>
<keyword evidence="4" id="KW-0472">Membrane</keyword>
<dbReference type="InterPro" id="IPR002429">
    <property type="entry name" value="CcO_II-like_C"/>
</dbReference>
<keyword evidence="7" id="KW-1185">Reference proteome</keyword>
<dbReference type="GO" id="GO:0016491">
    <property type="term" value="F:oxidoreductase activity"/>
    <property type="evidence" value="ECO:0007669"/>
    <property type="project" value="UniProtKB-KW"/>
</dbReference>
<dbReference type="GO" id="GO:0016020">
    <property type="term" value="C:membrane"/>
    <property type="evidence" value="ECO:0007669"/>
    <property type="project" value="InterPro"/>
</dbReference>
<evidence type="ECO:0000256" key="2">
    <source>
        <dbReference type="ARBA" id="ARBA00022723"/>
    </source>
</evidence>
<keyword evidence="4" id="KW-1133">Transmembrane helix</keyword>
<evidence type="ECO:0000256" key="4">
    <source>
        <dbReference type="SAM" id="Phobius"/>
    </source>
</evidence>
<evidence type="ECO:0000313" key="7">
    <source>
        <dbReference type="Proteomes" id="UP000516072"/>
    </source>
</evidence>
<organism evidence="6 7">
    <name type="scientific">Candidatus Nitrosacidococcus tergens</name>
    <dbReference type="NCBI Taxonomy" id="553981"/>
    <lineage>
        <taxon>Bacteria</taxon>
        <taxon>Pseudomonadati</taxon>
        <taxon>Pseudomonadota</taxon>
        <taxon>Gammaproteobacteria</taxon>
        <taxon>Chromatiales</taxon>
        <taxon>Chromatiaceae</taxon>
        <taxon>Candidatus Nitrosacidococcus</taxon>
    </lineage>
</organism>
<name>A0A7G1Q7A1_9GAMM</name>
<dbReference type="InterPro" id="IPR001505">
    <property type="entry name" value="Copper_CuA"/>
</dbReference>
<dbReference type="PANTHER" id="PTHR42838:SF2">
    <property type="entry name" value="NITROUS-OXIDE REDUCTASE"/>
    <property type="match status" value="1"/>
</dbReference>
<accession>A0A7G1Q7A1</accession>
<dbReference type="PANTHER" id="PTHR42838">
    <property type="entry name" value="CYTOCHROME C OXIDASE SUBUNIT II"/>
    <property type="match status" value="1"/>
</dbReference>
<gene>
    <name evidence="6" type="primary">coxB</name>
    <name evidence="6" type="ORF">NSCAC_0136</name>
</gene>
<keyword evidence="3" id="KW-0186">Copper</keyword>
<dbReference type="Pfam" id="PF00116">
    <property type="entry name" value="COX2"/>
    <property type="match status" value="1"/>
</dbReference>
<dbReference type="CDD" id="cd13916">
    <property type="entry name" value="CuRO_HCO_II_like_1"/>
    <property type="match status" value="1"/>
</dbReference>
<keyword evidence="6" id="KW-0560">Oxidoreductase</keyword>
<proteinExistence type="predicted"/>